<gene>
    <name evidence="1" type="ORF">QTG54_002809</name>
</gene>
<dbReference type="AlphaFoldDB" id="A0AAD9DGD5"/>
<protein>
    <submittedName>
        <fullName evidence="1">Uncharacterized protein</fullName>
    </submittedName>
</protein>
<dbReference type="EMBL" id="JATAAI010000004">
    <property type="protein sequence ID" value="KAK1746202.1"/>
    <property type="molecule type" value="Genomic_DNA"/>
</dbReference>
<proteinExistence type="predicted"/>
<dbReference type="InterPro" id="IPR032675">
    <property type="entry name" value="LRR_dom_sf"/>
</dbReference>
<comment type="caution">
    <text evidence="1">The sequence shown here is derived from an EMBL/GenBank/DDBJ whole genome shotgun (WGS) entry which is preliminary data.</text>
</comment>
<accession>A0AAD9DGD5</accession>
<evidence type="ECO:0000313" key="1">
    <source>
        <dbReference type="EMBL" id="KAK1746202.1"/>
    </source>
</evidence>
<evidence type="ECO:0000313" key="2">
    <source>
        <dbReference type="Proteomes" id="UP001224775"/>
    </source>
</evidence>
<dbReference type="Gene3D" id="3.80.10.10">
    <property type="entry name" value="Ribonuclease Inhibitor"/>
    <property type="match status" value="1"/>
</dbReference>
<keyword evidence="2" id="KW-1185">Reference proteome</keyword>
<name>A0AAD9DGD5_9STRA</name>
<dbReference type="SUPFAM" id="SSF52047">
    <property type="entry name" value="RNI-like"/>
    <property type="match status" value="1"/>
</dbReference>
<dbReference type="Proteomes" id="UP001224775">
    <property type="component" value="Unassembled WGS sequence"/>
</dbReference>
<reference evidence="1" key="1">
    <citation type="submission" date="2023-06" db="EMBL/GenBank/DDBJ databases">
        <title>Survivors Of The Sea: Transcriptome response of Skeletonema marinoi to long-term dormancy.</title>
        <authorList>
            <person name="Pinder M.I.M."/>
            <person name="Kourtchenko O."/>
            <person name="Robertson E.K."/>
            <person name="Larsson T."/>
            <person name="Maumus F."/>
            <person name="Osuna-Cruz C.M."/>
            <person name="Vancaester E."/>
            <person name="Stenow R."/>
            <person name="Vandepoele K."/>
            <person name="Ploug H."/>
            <person name="Bruchert V."/>
            <person name="Godhe A."/>
            <person name="Topel M."/>
        </authorList>
    </citation>
    <scope>NUCLEOTIDE SEQUENCE</scope>
    <source>
        <strain evidence="1">R05AC</strain>
    </source>
</reference>
<sequence>MSSDSSSSSSSDGEPFIYESDDDGWATYTEDYCFDSLILMRENDPGVTGLYASGSFQHIQEMTDEDWVQLGHDISHNDYLADLNLYETLDDRKTALFFQGLTRSNTLKRINIVNNGIGVSGIQSMIPLFLSNSNLVSLCLEGLDEIKTEGFSLLFQALHNSPIERLDCNDCVWIQ</sequence>
<organism evidence="1 2">
    <name type="scientific">Skeletonema marinoi</name>
    <dbReference type="NCBI Taxonomy" id="267567"/>
    <lineage>
        <taxon>Eukaryota</taxon>
        <taxon>Sar</taxon>
        <taxon>Stramenopiles</taxon>
        <taxon>Ochrophyta</taxon>
        <taxon>Bacillariophyta</taxon>
        <taxon>Coscinodiscophyceae</taxon>
        <taxon>Thalassiosirophycidae</taxon>
        <taxon>Thalassiosirales</taxon>
        <taxon>Skeletonemataceae</taxon>
        <taxon>Skeletonema</taxon>
        <taxon>Skeletonema marinoi-dohrnii complex</taxon>
    </lineage>
</organism>